<protein>
    <recommendedName>
        <fullName evidence="4">TIGR03086 family protein</fullName>
    </recommendedName>
</protein>
<evidence type="ECO:0000313" key="3">
    <source>
        <dbReference type="Proteomes" id="UP000597989"/>
    </source>
</evidence>
<proteinExistence type="predicted"/>
<evidence type="ECO:0008006" key="4">
    <source>
        <dbReference type="Google" id="ProtNLM"/>
    </source>
</evidence>
<sequence>MVGVLEIGVSAIRGGSLGGSLSPVSVGDDPVGAWERTAAVFRSEVADADLDAVRETALGAQPLSFALTFPTFDLFLHSWDLGRATGQEVRIPDDVVSWIDGFLRQLPPERLRSPNTFGPEQPAPADADPTTRLMAFLGRSV</sequence>
<organism evidence="2 3">
    <name type="scientific">Saccharopolyspora thermophila</name>
    <dbReference type="NCBI Taxonomy" id="89367"/>
    <lineage>
        <taxon>Bacteria</taxon>
        <taxon>Bacillati</taxon>
        <taxon>Actinomycetota</taxon>
        <taxon>Actinomycetes</taxon>
        <taxon>Pseudonocardiales</taxon>
        <taxon>Pseudonocardiaceae</taxon>
        <taxon>Saccharopolyspora</taxon>
    </lineage>
</organism>
<feature type="region of interest" description="Disordered" evidence="1">
    <location>
        <begin position="110"/>
        <end position="129"/>
    </location>
</feature>
<evidence type="ECO:0000256" key="1">
    <source>
        <dbReference type="SAM" id="MobiDB-lite"/>
    </source>
</evidence>
<dbReference type="EMBL" id="BMMT01000005">
    <property type="protein sequence ID" value="GGI82092.1"/>
    <property type="molecule type" value="Genomic_DNA"/>
</dbReference>
<gene>
    <name evidence="2" type="ORF">GCM10011581_19420</name>
</gene>
<evidence type="ECO:0000313" key="2">
    <source>
        <dbReference type="EMBL" id="GGI82092.1"/>
    </source>
</evidence>
<reference evidence="2 3" key="1">
    <citation type="journal article" date="2014" name="Int. J. Syst. Evol. Microbiol.">
        <title>Complete genome sequence of Corynebacterium casei LMG S-19264T (=DSM 44701T), isolated from a smear-ripened cheese.</title>
        <authorList>
            <consortium name="US DOE Joint Genome Institute (JGI-PGF)"/>
            <person name="Walter F."/>
            <person name="Albersmeier A."/>
            <person name="Kalinowski J."/>
            <person name="Ruckert C."/>
        </authorList>
    </citation>
    <scope>NUCLEOTIDE SEQUENCE [LARGE SCALE GENOMIC DNA]</scope>
    <source>
        <strain evidence="2 3">CGMCC 4.7206</strain>
    </source>
</reference>
<name>A0A917JR18_9PSEU</name>
<dbReference type="AlphaFoldDB" id="A0A917JR18"/>
<comment type="caution">
    <text evidence="2">The sequence shown here is derived from an EMBL/GenBank/DDBJ whole genome shotgun (WGS) entry which is preliminary data.</text>
</comment>
<dbReference type="InterPro" id="IPR017520">
    <property type="entry name" value="CHP03086"/>
</dbReference>
<dbReference type="NCBIfam" id="TIGR03086">
    <property type="entry name" value="TIGR03086 family metal-binding protein"/>
    <property type="match status" value="1"/>
</dbReference>
<accession>A0A917JR18</accession>
<dbReference type="Proteomes" id="UP000597989">
    <property type="component" value="Unassembled WGS sequence"/>
</dbReference>